<protein>
    <submittedName>
        <fullName evidence="1">Uncharacterized protein</fullName>
    </submittedName>
</protein>
<accession>A0ABP1PT24</accession>
<evidence type="ECO:0000313" key="2">
    <source>
        <dbReference type="Proteomes" id="UP001642540"/>
    </source>
</evidence>
<keyword evidence="2" id="KW-1185">Reference proteome</keyword>
<reference evidence="1 2" key="1">
    <citation type="submission" date="2024-08" db="EMBL/GenBank/DDBJ databases">
        <authorList>
            <person name="Cucini C."/>
            <person name="Frati F."/>
        </authorList>
    </citation>
    <scope>NUCLEOTIDE SEQUENCE [LARGE SCALE GENOMIC DNA]</scope>
</reference>
<organism evidence="1 2">
    <name type="scientific">Orchesella dallaii</name>
    <dbReference type="NCBI Taxonomy" id="48710"/>
    <lineage>
        <taxon>Eukaryota</taxon>
        <taxon>Metazoa</taxon>
        <taxon>Ecdysozoa</taxon>
        <taxon>Arthropoda</taxon>
        <taxon>Hexapoda</taxon>
        <taxon>Collembola</taxon>
        <taxon>Entomobryomorpha</taxon>
        <taxon>Entomobryoidea</taxon>
        <taxon>Orchesellidae</taxon>
        <taxon>Orchesellinae</taxon>
        <taxon>Orchesella</taxon>
    </lineage>
</organism>
<comment type="caution">
    <text evidence="1">The sequence shown here is derived from an EMBL/GenBank/DDBJ whole genome shotgun (WGS) entry which is preliminary data.</text>
</comment>
<dbReference type="EMBL" id="CAXLJM020000011">
    <property type="protein sequence ID" value="CAL8076329.1"/>
    <property type="molecule type" value="Genomic_DNA"/>
</dbReference>
<name>A0ABP1PT24_9HEXA</name>
<sequence length="106" mass="12389">MPLDFQNMGYEQFCDSCDPLCDNIEYNYESTSAELQSGESLWGDPDPKHHPSGKPNCGVEVIYFVTLRAFWKYCRKRTERRRGRNNSEQTGVTPYRPNMIRVKAME</sequence>
<proteinExistence type="predicted"/>
<gene>
    <name evidence="1" type="ORF">ODALV1_LOCUS3435</name>
</gene>
<evidence type="ECO:0000313" key="1">
    <source>
        <dbReference type="EMBL" id="CAL8076329.1"/>
    </source>
</evidence>
<dbReference type="Proteomes" id="UP001642540">
    <property type="component" value="Unassembled WGS sequence"/>
</dbReference>